<sequence>MDNKTISILSYITLIGWLIAYFAGKEKADDSARYHLKQGLGLIVFSFALSIVLQIFMSITHIYALSYISVISLVLLIIGAINASNGAKKPLPFIGSFFENKFAFIG</sequence>
<accession>C2G4X7</accession>
<evidence type="ECO:0000256" key="5">
    <source>
        <dbReference type="SAM" id="Phobius"/>
    </source>
</evidence>
<gene>
    <name evidence="6" type="ORF">HMPREF0765_4633</name>
</gene>
<evidence type="ECO:0000313" key="7">
    <source>
        <dbReference type="Proteomes" id="UP000006241"/>
    </source>
</evidence>
<protein>
    <recommendedName>
        <fullName evidence="8">Import component protein</fullName>
    </recommendedName>
</protein>
<evidence type="ECO:0000256" key="2">
    <source>
        <dbReference type="ARBA" id="ARBA00022692"/>
    </source>
</evidence>
<name>C2G4X7_SPHSI</name>
<keyword evidence="2 5" id="KW-0812">Transmembrane</keyword>
<dbReference type="HOGENOM" id="CLU_095018_2_1_10"/>
<keyword evidence="3 5" id="KW-1133">Transmembrane helix</keyword>
<evidence type="ECO:0000256" key="4">
    <source>
        <dbReference type="ARBA" id="ARBA00023136"/>
    </source>
</evidence>
<keyword evidence="4 5" id="KW-0472">Membrane</keyword>
<proteinExistence type="predicted"/>
<dbReference type="InterPro" id="IPR019109">
    <property type="entry name" value="MamF_MmsF"/>
</dbReference>
<feature type="transmembrane region" description="Helical" evidence="5">
    <location>
        <begin position="36"/>
        <end position="56"/>
    </location>
</feature>
<organism evidence="6 7">
    <name type="scientific">Sphingobacterium spiritivorum ATCC 33300</name>
    <dbReference type="NCBI Taxonomy" id="525372"/>
    <lineage>
        <taxon>Bacteria</taxon>
        <taxon>Pseudomonadati</taxon>
        <taxon>Bacteroidota</taxon>
        <taxon>Sphingobacteriia</taxon>
        <taxon>Sphingobacteriales</taxon>
        <taxon>Sphingobacteriaceae</taxon>
        <taxon>Sphingobacterium</taxon>
    </lineage>
</organism>
<reference evidence="6 7" key="1">
    <citation type="submission" date="2009-01" db="EMBL/GenBank/DDBJ databases">
        <authorList>
            <person name="Qin X."/>
            <person name="Bachman B."/>
            <person name="Battles P."/>
            <person name="Bell A."/>
            <person name="Bess C."/>
            <person name="Bickham C."/>
            <person name="Chaboub L."/>
            <person name="Chen D."/>
            <person name="Coyle M."/>
            <person name="Deiros D.R."/>
            <person name="Dinh H."/>
            <person name="Forbes L."/>
            <person name="Fowler G."/>
            <person name="Francisco L."/>
            <person name="Fu Q."/>
            <person name="Gubbala S."/>
            <person name="Hale W."/>
            <person name="Han Y."/>
            <person name="Hemphill L."/>
            <person name="Highlander S.K."/>
            <person name="Hirani K."/>
            <person name="Hogues M."/>
            <person name="Jackson L."/>
            <person name="Jakkamsetti A."/>
            <person name="Javaid M."/>
            <person name="Jiang H."/>
            <person name="Korchina V."/>
            <person name="Kovar C."/>
            <person name="Lara F."/>
            <person name="Lee S."/>
            <person name="Mata R."/>
            <person name="Mathew T."/>
            <person name="Moen C."/>
            <person name="Morales K."/>
            <person name="Munidasa M."/>
            <person name="Nazareth L."/>
            <person name="Ngo R."/>
            <person name="Nguyen L."/>
            <person name="Okwuonu G."/>
            <person name="Ongeri F."/>
            <person name="Patil S."/>
            <person name="Petrosino J."/>
            <person name="Pham C."/>
            <person name="Pham P."/>
            <person name="Pu L.-L."/>
            <person name="Puazo M."/>
            <person name="Raj R."/>
            <person name="Reid J."/>
            <person name="Rouhana J."/>
            <person name="Saada N."/>
            <person name="Shang Y."/>
            <person name="Simmons D."/>
            <person name="Thornton R."/>
            <person name="Warren J."/>
            <person name="Weissenberger G."/>
            <person name="Zhang J."/>
            <person name="Zhang L."/>
            <person name="Zhou C."/>
            <person name="Zhu D."/>
            <person name="Muzny D."/>
            <person name="Worley K."/>
            <person name="Gibbs R."/>
        </authorList>
    </citation>
    <scope>NUCLEOTIDE SEQUENCE [LARGE SCALE GENOMIC DNA]</scope>
    <source>
        <strain evidence="6 7">ATCC 33300</strain>
    </source>
</reference>
<evidence type="ECO:0008006" key="8">
    <source>
        <dbReference type="Google" id="ProtNLM"/>
    </source>
</evidence>
<feature type="transmembrane region" description="Helical" evidence="5">
    <location>
        <begin position="62"/>
        <end position="81"/>
    </location>
</feature>
<dbReference type="Pfam" id="PF09685">
    <property type="entry name" value="MamF_MmsF"/>
    <property type="match status" value="1"/>
</dbReference>
<evidence type="ECO:0000313" key="6">
    <source>
        <dbReference type="EMBL" id="EEI89728.1"/>
    </source>
</evidence>
<comment type="caution">
    <text evidence="6">The sequence shown here is derived from an EMBL/GenBank/DDBJ whole genome shotgun (WGS) entry which is preliminary data.</text>
</comment>
<dbReference type="RefSeq" id="WP_003004728.1">
    <property type="nucleotide sequence ID" value="NZ_GG668630.1"/>
</dbReference>
<feature type="transmembrane region" description="Helical" evidence="5">
    <location>
        <begin position="6"/>
        <end position="24"/>
    </location>
</feature>
<dbReference type="Proteomes" id="UP000006241">
    <property type="component" value="Unassembled WGS sequence"/>
</dbReference>
<evidence type="ECO:0000256" key="1">
    <source>
        <dbReference type="ARBA" id="ARBA00004141"/>
    </source>
</evidence>
<dbReference type="EMBL" id="ACHB01000100">
    <property type="protein sequence ID" value="EEI89728.1"/>
    <property type="molecule type" value="Genomic_DNA"/>
</dbReference>
<dbReference type="AlphaFoldDB" id="C2G4X7"/>
<comment type="subcellular location">
    <subcellularLocation>
        <location evidence="1">Membrane</location>
        <topology evidence="1">Multi-pass membrane protein</topology>
    </subcellularLocation>
</comment>
<evidence type="ECO:0000256" key="3">
    <source>
        <dbReference type="ARBA" id="ARBA00022989"/>
    </source>
</evidence>